<dbReference type="InterPro" id="IPR013106">
    <property type="entry name" value="Ig_V-set"/>
</dbReference>
<dbReference type="PROSITE" id="PS50835">
    <property type="entry name" value="IG_LIKE"/>
    <property type="match status" value="2"/>
</dbReference>
<dbReference type="SMART" id="SM00409">
    <property type="entry name" value="IG"/>
    <property type="match status" value="4"/>
</dbReference>
<feature type="transmembrane region" description="Helical" evidence="1">
    <location>
        <begin position="434"/>
        <end position="456"/>
    </location>
</feature>
<name>A0A6A5FFB8_PERFL</name>
<dbReference type="SUPFAM" id="SSF48726">
    <property type="entry name" value="Immunoglobulin"/>
    <property type="match status" value="4"/>
</dbReference>
<dbReference type="InterPro" id="IPR013783">
    <property type="entry name" value="Ig-like_fold"/>
</dbReference>
<organism evidence="3 4">
    <name type="scientific">Perca fluviatilis</name>
    <name type="common">European perch</name>
    <dbReference type="NCBI Taxonomy" id="8168"/>
    <lineage>
        <taxon>Eukaryota</taxon>
        <taxon>Metazoa</taxon>
        <taxon>Chordata</taxon>
        <taxon>Craniata</taxon>
        <taxon>Vertebrata</taxon>
        <taxon>Euteleostomi</taxon>
        <taxon>Actinopterygii</taxon>
        <taxon>Neopterygii</taxon>
        <taxon>Teleostei</taxon>
        <taxon>Neoteleostei</taxon>
        <taxon>Acanthomorphata</taxon>
        <taxon>Eupercaria</taxon>
        <taxon>Perciformes</taxon>
        <taxon>Percoidei</taxon>
        <taxon>Percidae</taxon>
        <taxon>Percinae</taxon>
        <taxon>Perca</taxon>
    </lineage>
</organism>
<keyword evidence="1" id="KW-0812">Transmembrane</keyword>
<dbReference type="AlphaFoldDB" id="A0A6A5FFB8"/>
<keyword evidence="1" id="KW-1133">Transmembrane helix</keyword>
<dbReference type="Proteomes" id="UP000465112">
    <property type="component" value="Chromosome 7"/>
</dbReference>
<keyword evidence="1" id="KW-0472">Membrane</keyword>
<dbReference type="InterPro" id="IPR007110">
    <property type="entry name" value="Ig-like_dom"/>
</dbReference>
<dbReference type="SMART" id="SM00408">
    <property type="entry name" value="IGc2"/>
    <property type="match status" value="1"/>
</dbReference>
<sequence length="468" mass="51530">MKGSTVTLPCSFTPLKSVVDGNGREVLIEVNRVVWCKNHETCKSTTPSVYDSESNNHDPRYSYLGDKKGDCTLHISDLQEKDDTTFRFRVETNDRRASLTGQPGVRVTVAGALGQCVNYPDPVWGVKGSTITLPCSFTPPKSVIDNGREVVIEINRVAWCKSPHICLTGTPSVYDSESNNNDPRYSYVGDKKGDCTLQISDLQEEDDATFRFRMEANDSSASFTDQSGVRVRVIDALGLSVNYPGPVCGVVGSTVTLPCSFNTLKSVVDDAGECLIEVIRDVWCNNHEFCLLTTPSVYDSKSQNNNARYRYLGDKKGDCTLHISDLQEDDDATLRSSFMEIRSSKDDGEFKRGEEVTLNCSAASCTIHQLEVSWFRDGHALSESGPVLHLSNLTAKDSGNYTCGLKRNNGTLSAPYSLHLGAEEEGTKAFDPLLAVHLLLFTLHTVFIVIVTAIMIKRTCICKKKVTV</sequence>
<dbReference type="InterPro" id="IPR003598">
    <property type="entry name" value="Ig_sub2"/>
</dbReference>
<evidence type="ECO:0000259" key="2">
    <source>
        <dbReference type="PROSITE" id="PS50835"/>
    </source>
</evidence>
<dbReference type="Gene3D" id="2.60.40.10">
    <property type="entry name" value="Immunoglobulins"/>
    <property type="match status" value="4"/>
</dbReference>
<reference evidence="3 4" key="1">
    <citation type="submission" date="2019-06" db="EMBL/GenBank/DDBJ databases">
        <title>A chromosome-scale genome assembly of the European perch, Perca fluviatilis.</title>
        <authorList>
            <person name="Roques C."/>
            <person name="Zahm M."/>
            <person name="Cabau C."/>
            <person name="Klopp C."/>
            <person name="Bouchez O."/>
            <person name="Donnadieu C."/>
            <person name="Kuhl H."/>
            <person name="Gislard M."/>
            <person name="Guendouz S."/>
            <person name="Journot L."/>
            <person name="Haffray P."/>
            <person name="Bestin A."/>
            <person name="Morvezen R."/>
            <person name="Feron R."/>
            <person name="Wen M."/>
            <person name="Jouanno E."/>
            <person name="Herpin A."/>
            <person name="Schartl M."/>
            <person name="Postlethwait J."/>
            <person name="Schaerlinger B."/>
            <person name="Chardard D."/>
            <person name="Lecocq T."/>
            <person name="Poncet C."/>
            <person name="Jaffrelo L."/>
            <person name="Lampietro C."/>
            <person name="Guiguen Y."/>
        </authorList>
    </citation>
    <scope>NUCLEOTIDE SEQUENCE [LARGE SCALE GENOMIC DNA]</scope>
    <source>
        <tissue evidence="3">Blood</tissue>
    </source>
</reference>
<evidence type="ECO:0000313" key="3">
    <source>
        <dbReference type="EMBL" id="KAF1388564.1"/>
    </source>
</evidence>
<gene>
    <name evidence="3" type="ORF">PFLUV_G00091600</name>
</gene>
<dbReference type="PANTHER" id="PTHR46013:SF4">
    <property type="entry name" value="B-CELL RECEPTOR CD22-RELATED"/>
    <property type="match status" value="1"/>
</dbReference>
<protein>
    <recommendedName>
        <fullName evidence="2">Ig-like domain-containing protein</fullName>
    </recommendedName>
</protein>
<dbReference type="EMBL" id="VHII01000007">
    <property type="protein sequence ID" value="KAF1388564.1"/>
    <property type="molecule type" value="Genomic_DNA"/>
</dbReference>
<dbReference type="InterPro" id="IPR003599">
    <property type="entry name" value="Ig_sub"/>
</dbReference>
<keyword evidence="4" id="KW-1185">Reference proteome</keyword>
<evidence type="ECO:0000256" key="1">
    <source>
        <dbReference type="SAM" id="Phobius"/>
    </source>
</evidence>
<evidence type="ECO:0000313" key="4">
    <source>
        <dbReference type="Proteomes" id="UP000465112"/>
    </source>
</evidence>
<proteinExistence type="predicted"/>
<comment type="caution">
    <text evidence="3">The sequence shown here is derived from an EMBL/GenBank/DDBJ whole genome shotgun (WGS) entry which is preliminary data.</text>
</comment>
<dbReference type="Pfam" id="PF13895">
    <property type="entry name" value="Ig_2"/>
    <property type="match status" value="1"/>
</dbReference>
<feature type="domain" description="Ig-like" evidence="2">
    <location>
        <begin position="336"/>
        <end position="413"/>
    </location>
</feature>
<dbReference type="InterPro" id="IPR036179">
    <property type="entry name" value="Ig-like_dom_sf"/>
</dbReference>
<dbReference type="PANTHER" id="PTHR46013">
    <property type="entry name" value="VASCULAR CELL ADHESION MOLECULE 1"/>
    <property type="match status" value="1"/>
</dbReference>
<dbReference type="Pfam" id="PF07686">
    <property type="entry name" value="V-set"/>
    <property type="match status" value="1"/>
</dbReference>
<accession>A0A6A5FFB8</accession>
<feature type="domain" description="Ig-like" evidence="2">
    <location>
        <begin position="1"/>
        <end position="100"/>
    </location>
</feature>